<evidence type="ECO:0000256" key="9">
    <source>
        <dbReference type="RuleBase" id="RU000556"/>
    </source>
</evidence>
<reference evidence="12 13" key="1">
    <citation type="journal article" date="2016" name="Nat. Commun.">
        <title>Thousands of microbial genomes shed light on interconnected biogeochemical processes in an aquifer system.</title>
        <authorList>
            <person name="Anantharaman K."/>
            <person name="Brown C.T."/>
            <person name="Hug L.A."/>
            <person name="Sharon I."/>
            <person name="Castelle C.J."/>
            <person name="Probst A.J."/>
            <person name="Thomas B.C."/>
            <person name="Singh A."/>
            <person name="Wilkins M.J."/>
            <person name="Karaoz U."/>
            <person name="Brodie E.L."/>
            <person name="Williams K.H."/>
            <person name="Hubbard S.S."/>
            <person name="Banfield J.F."/>
        </authorList>
    </citation>
    <scope>NUCLEOTIDE SEQUENCE [LARGE SCALE GENOMIC DNA]</scope>
</reference>
<dbReference type="SUPFAM" id="SSF46557">
    <property type="entry name" value="GreA transcript cleavage protein, N-terminal domain"/>
    <property type="match status" value="1"/>
</dbReference>
<dbReference type="HAMAP" id="MF_00105">
    <property type="entry name" value="GreA_GreB"/>
    <property type="match status" value="1"/>
</dbReference>
<evidence type="ECO:0000256" key="6">
    <source>
        <dbReference type="ARBA" id="ARBA00024916"/>
    </source>
</evidence>
<dbReference type="PANTHER" id="PTHR30437:SF4">
    <property type="entry name" value="TRANSCRIPTION ELONGATION FACTOR GREA"/>
    <property type="match status" value="1"/>
</dbReference>
<evidence type="ECO:0000256" key="1">
    <source>
        <dbReference type="ARBA" id="ARBA00008213"/>
    </source>
</evidence>
<dbReference type="EMBL" id="MFAE01000005">
    <property type="protein sequence ID" value="OGD67427.1"/>
    <property type="molecule type" value="Genomic_DNA"/>
</dbReference>
<comment type="caution">
    <text evidence="12">The sequence shown here is derived from an EMBL/GenBank/DDBJ whole genome shotgun (WGS) entry which is preliminary data.</text>
</comment>
<evidence type="ECO:0000256" key="3">
    <source>
        <dbReference type="ARBA" id="ARBA00023015"/>
    </source>
</evidence>
<sequence>MEQKEYITKEKFKELEEELKFLKGTKRKEIAAELGQTSSMGDLKENAEYHQAREAQAELEHRIMIVENVLKTAEIITEGSKDVVGIGRSVTICKRGNEDCVTYKIVGAEESDSAQNKISTKSPLVSAMLGKKKGETFSFKAPAGQVDYKIINIE</sequence>
<dbReference type="NCBIfam" id="NF001263">
    <property type="entry name" value="PRK00226.1-4"/>
    <property type="match status" value="1"/>
</dbReference>
<keyword evidence="4 8" id="KW-0238">DNA-binding</keyword>
<evidence type="ECO:0000259" key="10">
    <source>
        <dbReference type="Pfam" id="PF01272"/>
    </source>
</evidence>
<dbReference type="FunFam" id="3.10.50.30:FF:000001">
    <property type="entry name" value="Transcription elongation factor GreA"/>
    <property type="match status" value="1"/>
</dbReference>
<evidence type="ECO:0000256" key="8">
    <source>
        <dbReference type="HAMAP-Rule" id="MF_00105"/>
    </source>
</evidence>
<dbReference type="InterPro" id="IPR001437">
    <property type="entry name" value="Tscrpt_elong_fac_GreA/B_C"/>
</dbReference>
<name>A0A1F5EJ34_9BACT</name>
<dbReference type="PANTHER" id="PTHR30437">
    <property type="entry name" value="TRANSCRIPTION ELONGATION FACTOR GREA"/>
    <property type="match status" value="1"/>
</dbReference>
<dbReference type="PIRSF" id="PIRSF006092">
    <property type="entry name" value="GreA_GreB"/>
    <property type="match status" value="1"/>
</dbReference>
<proteinExistence type="inferred from homology"/>
<comment type="function">
    <text evidence="6 8 9">Necessary for efficient RNA polymerase transcription elongation past template-encoded arresting sites. The arresting sites in DNA have the property of trapping a certain fraction of elongating RNA polymerases that pass through, resulting in locked ternary complexes. Cleavage of the nascent transcript by cleavage factors such as GreA or GreB allows the resumption of elongation from the new 3'terminus. GreA releases sequences of 2 to 3 nucleotides.</text>
</comment>
<dbReference type="GO" id="GO:0006354">
    <property type="term" value="P:DNA-templated transcription elongation"/>
    <property type="evidence" value="ECO:0007669"/>
    <property type="project" value="TreeGrafter"/>
</dbReference>
<dbReference type="PROSITE" id="PS00829">
    <property type="entry name" value="GREAB_1"/>
    <property type="match status" value="1"/>
</dbReference>
<dbReference type="STRING" id="1797582.A2442_02890"/>
<dbReference type="Proteomes" id="UP000179003">
    <property type="component" value="Unassembled WGS sequence"/>
</dbReference>
<dbReference type="SUPFAM" id="SSF54534">
    <property type="entry name" value="FKBP-like"/>
    <property type="match status" value="1"/>
</dbReference>
<evidence type="ECO:0000313" key="12">
    <source>
        <dbReference type="EMBL" id="OGD67427.1"/>
    </source>
</evidence>
<comment type="similarity">
    <text evidence="1 8 9">Belongs to the GreA/GreB family.</text>
</comment>
<feature type="domain" description="Transcription elongation factor GreA/GreB C-terminal" evidence="10">
    <location>
        <begin position="80"/>
        <end position="154"/>
    </location>
</feature>
<keyword evidence="3 8" id="KW-0805">Transcription regulation</keyword>
<accession>A0A1F5EJ34</accession>
<dbReference type="GO" id="GO:0032784">
    <property type="term" value="P:regulation of DNA-templated transcription elongation"/>
    <property type="evidence" value="ECO:0007669"/>
    <property type="project" value="UniProtKB-UniRule"/>
</dbReference>
<dbReference type="InterPro" id="IPR028624">
    <property type="entry name" value="Tscrpt_elong_fac_GreA/B"/>
</dbReference>
<feature type="domain" description="Transcription elongation factor GreA/GreB N-terminal" evidence="11">
    <location>
        <begin position="6"/>
        <end position="75"/>
    </location>
</feature>
<evidence type="ECO:0000256" key="7">
    <source>
        <dbReference type="ARBA" id="ARBA00030776"/>
    </source>
</evidence>
<gene>
    <name evidence="8" type="primary">greA</name>
    <name evidence="12" type="ORF">A2442_02890</name>
</gene>
<keyword evidence="5 8" id="KW-0804">Transcription</keyword>
<dbReference type="Gene3D" id="1.10.287.180">
    <property type="entry name" value="Transcription elongation factor, GreA/GreB, N-terminal domain"/>
    <property type="match status" value="1"/>
</dbReference>
<evidence type="ECO:0000313" key="13">
    <source>
        <dbReference type="Proteomes" id="UP000179003"/>
    </source>
</evidence>
<protein>
    <recommendedName>
        <fullName evidence="2 8">Transcription elongation factor GreA</fullName>
    </recommendedName>
    <alternativeName>
        <fullName evidence="7 8">Transcript cleavage factor GreA</fullName>
    </alternativeName>
</protein>
<evidence type="ECO:0000256" key="4">
    <source>
        <dbReference type="ARBA" id="ARBA00023125"/>
    </source>
</evidence>
<organism evidence="12 13">
    <name type="scientific">Candidatus Campbellbacteria bacterium RIFOXYC2_FULL_35_25</name>
    <dbReference type="NCBI Taxonomy" id="1797582"/>
    <lineage>
        <taxon>Bacteria</taxon>
        <taxon>Candidatus Campbelliibacteriota</taxon>
    </lineage>
</organism>
<dbReference type="InterPro" id="IPR023459">
    <property type="entry name" value="Tscrpt_elong_fac_GreA/B_fam"/>
</dbReference>
<evidence type="ECO:0000259" key="11">
    <source>
        <dbReference type="Pfam" id="PF03449"/>
    </source>
</evidence>
<dbReference type="NCBIfam" id="TIGR01462">
    <property type="entry name" value="greA"/>
    <property type="match status" value="1"/>
</dbReference>
<dbReference type="AlphaFoldDB" id="A0A1F5EJ34"/>
<dbReference type="InterPro" id="IPR036805">
    <property type="entry name" value="Tscrpt_elong_fac_GreA/B_N_sf"/>
</dbReference>
<dbReference type="Pfam" id="PF03449">
    <property type="entry name" value="GreA_GreB_N"/>
    <property type="match status" value="1"/>
</dbReference>
<dbReference type="GO" id="GO:0003677">
    <property type="term" value="F:DNA binding"/>
    <property type="evidence" value="ECO:0007669"/>
    <property type="project" value="UniProtKB-UniRule"/>
</dbReference>
<dbReference type="Pfam" id="PF01272">
    <property type="entry name" value="GreA_GreB"/>
    <property type="match status" value="1"/>
</dbReference>
<dbReference type="InterPro" id="IPR022691">
    <property type="entry name" value="Tscrpt_elong_fac_GreA/B_N"/>
</dbReference>
<dbReference type="Gene3D" id="3.10.50.30">
    <property type="entry name" value="Transcription elongation factor, GreA/GreB, C-terminal domain"/>
    <property type="match status" value="1"/>
</dbReference>
<dbReference type="InterPro" id="IPR006359">
    <property type="entry name" value="Tscrpt_elong_fac_GreA"/>
</dbReference>
<evidence type="ECO:0000256" key="5">
    <source>
        <dbReference type="ARBA" id="ARBA00023163"/>
    </source>
</evidence>
<dbReference type="FunFam" id="1.10.287.180:FF:000001">
    <property type="entry name" value="Transcription elongation factor GreA"/>
    <property type="match status" value="1"/>
</dbReference>
<evidence type="ECO:0000256" key="2">
    <source>
        <dbReference type="ARBA" id="ARBA00013729"/>
    </source>
</evidence>
<dbReference type="GO" id="GO:0070063">
    <property type="term" value="F:RNA polymerase binding"/>
    <property type="evidence" value="ECO:0007669"/>
    <property type="project" value="InterPro"/>
</dbReference>
<dbReference type="InterPro" id="IPR036953">
    <property type="entry name" value="GreA/GreB_C_sf"/>
</dbReference>
<dbReference type="InterPro" id="IPR018151">
    <property type="entry name" value="TF_GreA/GreB_CS"/>
</dbReference>